<evidence type="ECO:0000313" key="10">
    <source>
        <dbReference type="EMBL" id="RCS59529.1"/>
    </source>
</evidence>
<protein>
    <recommendedName>
        <fullName evidence="4">peptidylprolyl isomerase</fullName>
        <ecNumber evidence="4">5.2.1.8</ecNumber>
    </recommendedName>
</protein>
<evidence type="ECO:0000256" key="4">
    <source>
        <dbReference type="ARBA" id="ARBA00013194"/>
    </source>
</evidence>
<organism evidence="10 11">
    <name type="scientific">Parvibium lacunae</name>
    <dbReference type="NCBI Taxonomy" id="1888893"/>
    <lineage>
        <taxon>Bacteria</taxon>
        <taxon>Pseudomonadati</taxon>
        <taxon>Pseudomonadota</taxon>
        <taxon>Betaproteobacteria</taxon>
        <taxon>Burkholderiales</taxon>
        <taxon>Alcaligenaceae</taxon>
        <taxon>Parvibium</taxon>
    </lineage>
</organism>
<sequence>MKIQKNTVVSLQFKVTDTQGHVLEDGDQPMVYLHGGYDEIFPRIEELLLDKEEGYSAQIQLDPQDAFGDYDTELLRVEDRQLFPTELEVGMQFEGVPSDADEVDSHVYTVTDIAEDKVILDGNHPYAGMALRFELRVLAVREASEQEIEQGFASDASGLTIGTTTEIYPDDDEDEEDENDTSAHNAARQRPRTLH</sequence>
<evidence type="ECO:0000256" key="9">
    <source>
        <dbReference type="SAM" id="MobiDB-lite"/>
    </source>
</evidence>
<evidence type="ECO:0000256" key="1">
    <source>
        <dbReference type="ARBA" id="ARBA00000971"/>
    </source>
</evidence>
<comment type="subcellular location">
    <subcellularLocation>
        <location evidence="2">Cytoplasm</location>
    </subcellularLocation>
</comment>
<dbReference type="EMBL" id="QPGB01000001">
    <property type="protein sequence ID" value="RCS59529.1"/>
    <property type="molecule type" value="Genomic_DNA"/>
</dbReference>
<comment type="caution">
    <text evidence="10">The sequence shown here is derived from an EMBL/GenBank/DDBJ whole genome shotgun (WGS) entry which is preliminary data.</text>
</comment>
<keyword evidence="11" id="KW-1185">Reference proteome</keyword>
<dbReference type="Gene3D" id="3.10.50.40">
    <property type="match status" value="1"/>
</dbReference>
<proteinExistence type="inferred from homology"/>
<keyword evidence="6" id="KW-0697">Rotamase</keyword>
<evidence type="ECO:0000256" key="2">
    <source>
        <dbReference type="ARBA" id="ARBA00004496"/>
    </source>
</evidence>
<dbReference type="PANTHER" id="PTHR47861">
    <property type="entry name" value="FKBP-TYPE PEPTIDYL-PROLYL CIS-TRANS ISOMERASE SLYD"/>
    <property type="match status" value="1"/>
</dbReference>
<dbReference type="Proteomes" id="UP000252357">
    <property type="component" value="Unassembled WGS sequence"/>
</dbReference>
<dbReference type="RefSeq" id="WP_114401679.1">
    <property type="nucleotide sequence ID" value="NZ_QPGB01000001.1"/>
</dbReference>
<dbReference type="OrthoDB" id="9808891at2"/>
<evidence type="ECO:0000256" key="3">
    <source>
        <dbReference type="ARBA" id="ARBA00006577"/>
    </source>
</evidence>
<gene>
    <name evidence="10" type="ORF">DU000_02035</name>
</gene>
<evidence type="ECO:0000256" key="8">
    <source>
        <dbReference type="ARBA" id="ARBA00023235"/>
    </source>
</evidence>
<reference evidence="10 11" key="1">
    <citation type="journal article" date="2018" name="Int. J. Syst. Evol. Microbiol.">
        <title>Parvibium lacunae gen. nov., sp. nov., a new member of the family Alcaligenaceae isolated from a freshwater pond.</title>
        <authorList>
            <person name="Chen W.M."/>
            <person name="Xie P.B."/>
            <person name="Hsu M.Y."/>
            <person name="Sheu S.Y."/>
        </authorList>
    </citation>
    <scope>NUCLEOTIDE SEQUENCE [LARGE SCALE GENOMIC DNA]</scope>
    <source>
        <strain evidence="10 11">KMB9</strain>
    </source>
</reference>
<comment type="similarity">
    <text evidence="3">Belongs to the FKBP-type PPIase family.</text>
</comment>
<feature type="region of interest" description="Disordered" evidence="9">
    <location>
        <begin position="150"/>
        <end position="195"/>
    </location>
</feature>
<dbReference type="EC" id="5.2.1.8" evidence="4"/>
<accession>A0A368L8G9</accession>
<comment type="catalytic activity">
    <reaction evidence="1">
        <text>[protein]-peptidylproline (omega=180) = [protein]-peptidylproline (omega=0)</text>
        <dbReference type="Rhea" id="RHEA:16237"/>
        <dbReference type="Rhea" id="RHEA-COMP:10747"/>
        <dbReference type="Rhea" id="RHEA-COMP:10748"/>
        <dbReference type="ChEBI" id="CHEBI:83833"/>
        <dbReference type="ChEBI" id="CHEBI:83834"/>
        <dbReference type="EC" id="5.2.1.8"/>
    </reaction>
</comment>
<dbReference type="SUPFAM" id="SSF54534">
    <property type="entry name" value="FKBP-like"/>
    <property type="match status" value="1"/>
</dbReference>
<dbReference type="GO" id="GO:0003755">
    <property type="term" value="F:peptidyl-prolyl cis-trans isomerase activity"/>
    <property type="evidence" value="ECO:0007669"/>
    <property type="project" value="UniProtKB-KW"/>
</dbReference>
<dbReference type="PANTHER" id="PTHR47861:SF3">
    <property type="entry name" value="FKBP-TYPE PEPTIDYL-PROLYL CIS-TRANS ISOMERASE SLYD"/>
    <property type="match status" value="1"/>
</dbReference>
<keyword evidence="5" id="KW-0963">Cytoplasm</keyword>
<evidence type="ECO:0000313" key="11">
    <source>
        <dbReference type="Proteomes" id="UP000252357"/>
    </source>
</evidence>
<dbReference type="GO" id="GO:0005737">
    <property type="term" value="C:cytoplasm"/>
    <property type="evidence" value="ECO:0007669"/>
    <property type="project" value="UniProtKB-SubCell"/>
</dbReference>
<name>A0A368L8G9_9BURK</name>
<evidence type="ECO:0000256" key="5">
    <source>
        <dbReference type="ARBA" id="ARBA00022490"/>
    </source>
</evidence>
<dbReference type="InterPro" id="IPR046357">
    <property type="entry name" value="PPIase_dom_sf"/>
</dbReference>
<keyword evidence="8 10" id="KW-0413">Isomerase</keyword>
<dbReference type="AlphaFoldDB" id="A0A368L8G9"/>
<evidence type="ECO:0000256" key="6">
    <source>
        <dbReference type="ARBA" id="ARBA00023110"/>
    </source>
</evidence>
<evidence type="ECO:0000256" key="7">
    <source>
        <dbReference type="ARBA" id="ARBA00023186"/>
    </source>
</evidence>
<keyword evidence="7" id="KW-0143">Chaperone</keyword>
<feature type="compositionally biased region" description="Acidic residues" evidence="9">
    <location>
        <begin position="168"/>
        <end position="180"/>
    </location>
</feature>